<sequence>MPKEIPIKEAVMQESEASGSDSFQEYGPPKVQEVSQDLSNQGLPDAEIEQTFAAVDLKVEQNEEKEVAVAVAQAATEEVEGKVNQKSISEEIMPVTETLVIVESTTLTAESDIITEVQPAFEVITQVTDESSANVINTETEITQEEDASLGTEPQKLVNQLQQKSVELTQQENENANSEIVTTFEQRVQEEEIQTVAKEVEKIETEVKQVKTEVEKIETQVQNVESESKAVKQEIQNVPELLINLDNEIKKQQAENIQEIAKVTLETFGSLEQAPEGFLEYGPPGFKEYGPPKDELRSTAEEIKPELQSIKINETRKRRFSPKFRITSKANKP</sequence>
<dbReference type="Proteomes" id="UP000691718">
    <property type="component" value="Unassembled WGS sequence"/>
</dbReference>
<accession>A0A8S3WHQ7</accession>
<name>A0A8S3WHQ7_PARAO</name>
<evidence type="ECO:0000313" key="4">
    <source>
        <dbReference type="Proteomes" id="UP000691718"/>
    </source>
</evidence>
<reference evidence="3" key="1">
    <citation type="submission" date="2021-04" db="EMBL/GenBank/DDBJ databases">
        <authorList>
            <person name="Tunstrom K."/>
        </authorList>
    </citation>
    <scope>NUCLEOTIDE SEQUENCE</scope>
</reference>
<feature type="coiled-coil region" evidence="1">
    <location>
        <begin position="159"/>
        <end position="234"/>
    </location>
</feature>
<protein>
    <submittedName>
        <fullName evidence="3">(apollo) hypothetical protein</fullName>
    </submittedName>
</protein>
<dbReference type="AlphaFoldDB" id="A0A8S3WHQ7"/>
<organism evidence="3 4">
    <name type="scientific">Parnassius apollo</name>
    <name type="common">Apollo butterfly</name>
    <name type="synonym">Papilio apollo</name>
    <dbReference type="NCBI Taxonomy" id="110799"/>
    <lineage>
        <taxon>Eukaryota</taxon>
        <taxon>Metazoa</taxon>
        <taxon>Ecdysozoa</taxon>
        <taxon>Arthropoda</taxon>
        <taxon>Hexapoda</taxon>
        <taxon>Insecta</taxon>
        <taxon>Pterygota</taxon>
        <taxon>Neoptera</taxon>
        <taxon>Endopterygota</taxon>
        <taxon>Lepidoptera</taxon>
        <taxon>Glossata</taxon>
        <taxon>Ditrysia</taxon>
        <taxon>Papilionoidea</taxon>
        <taxon>Papilionidae</taxon>
        <taxon>Parnassiinae</taxon>
        <taxon>Parnassini</taxon>
        <taxon>Parnassius</taxon>
        <taxon>Parnassius</taxon>
    </lineage>
</organism>
<evidence type="ECO:0000256" key="2">
    <source>
        <dbReference type="SAM" id="MobiDB-lite"/>
    </source>
</evidence>
<gene>
    <name evidence="3" type="ORF">PAPOLLO_LOCUS6396</name>
</gene>
<feature type="region of interest" description="Disordered" evidence="2">
    <location>
        <begin position="1"/>
        <end position="38"/>
    </location>
</feature>
<comment type="caution">
    <text evidence="3">The sequence shown here is derived from an EMBL/GenBank/DDBJ whole genome shotgun (WGS) entry which is preliminary data.</text>
</comment>
<evidence type="ECO:0000313" key="3">
    <source>
        <dbReference type="EMBL" id="CAG4960674.1"/>
    </source>
</evidence>
<proteinExistence type="predicted"/>
<keyword evidence="1" id="KW-0175">Coiled coil</keyword>
<evidence type="ECO:0000256" key="1">
    <source>
        <dbReference type="SAM" id="Coils"/>
    </source>
</evidence>
<dbReference type="OrthoDB" id="7394351at2759"/>
<dbReference type="EMBL" id="CAJQZP010000419">
    <property type="protein sequence ID" value="CAG4960674.1"/>
    <property type="molecule type" value="Genomic_DNA"/>
</dbReference>
<keyword evidence="4" id="KW-1185">Reference proteome</keyword>